<keyword evidence="7" id="KW-0539">Nucleus</keyword>
<gene>
    <name evidence="12" type="primary">LOC117563776</name>
</gene>
<feature type="compositionally biased region" description="Acidic residues" evidence="9">
    <location>
        <begin position="1036"/>
        <end position="1047"/>
    </location>
</feature>
<dbReference type="PANTHER" id="PTHR44215:SF1">
    <property type="entry name" value="WD REPEAT-CONTAINING PROTEIN 75"/>
    <property type="match status" value="1"/>
</dbReference>
<evidence type="ECO:0000256" key="9">
    <source>
        <dbReference type="SAM" id="MobiDB-lite"/>
    </source>
</evidence>
<dbReference type="GO" id="GO:2000234">
    <property type="term" value="P:positive regulation of rRNA processing"/>
    <property type="evidence" value="ECO:0007669"/>
    <property type="project" value="TreeGrafter"/>
</dbReference>
<evidence type="ECO:0000256" key="2">
    <source>
        <dbReference type="ARBA" id="ARBA00022517"/>
    </source>
</evidence>
<feature type="domain" description="WD repeat-containing protein 75 second beta-propeller" evidence="10">
    <location>
        <begin position="345"/>
        <end position="547"/>
    </location>
</feature>
<dbReference type="GO" id="GO:0006364">
    <property type="term" value="P:rRNA processing"/>
    <property type="evidence" value="ECO:0007669"/>
    <property type="project" value="UniProtKB-KW"/>
</dbReference>
<dbReference type="InterPro" id="IPR053826">
    <property type="entry name" value="WDR75"/>
</dbReference>
<feature type="region of interest" description="Disordered" evidence="9">
    <location>
        <begin position="1011"/>
        <end position="1055"/>
    </location>
</feature>
<comment type="subcellular location">
    <subcellularLocation>
        <location evidence="1">Nucleus</location>
        <location evidence="1">Nucleolus</location>
    </subcellularLocation>
</comment>
<dbReference type="InterPro" id="IPR011044">
    <property type="entry name" value="Quino_amine_DH_bsu"/>
</dbReference>
<evidence type="ECO:0000313" key="12">
    <source>
        <dbReference type="RefSeq" id="XP_034098174.2"/>
    </source>
</evidence>
<proteinExistence type="predicted"/>
<feature type="compositionally biased region" description="Low complexity" evidence="9">
    <location>
        <begin position="602"/>
        <end position="614"/>
    </location>
</feature>
<feature type="region of interest" description="Disordered" evidence="9">
    <location>
        <begin position="597"/>
        <end position="621"/>
    </location>
</feature>
<dbReference type="SUPFAM" id="SSF50978">
    <property type="entry name" value="WD40 repeat-like"/>
    <property type="match status" value="2"/>
</dbReference>
<evidence type="ECO:0000256" key="1">
    <source>
        <dbReference type="ARBA" id="ARBA00004604"/>
    </source>
</evidence>
<dbReference type="GeneID" id="117563776"/>
<dbReference type="Gene3D" id="2.130.10.10">
    <property type="entry name" value="YVTN repeat-like/Quinoprotein amine dehydrogenase"/>
    <property type="match status" value="3"/>
</dbReference>
<keyword evidence="6" id="KW-0804">Transcription</keyword>
<evidence type="ECO:0000313" key="11">
    <source>
        <dbReference type="Proteomes" id="UP000515160"/>
    </source>
</evidence>
<feature type="domain" description="WD repeat-containing protein 75 second beta-propeller" evidence="10">
    <location>
        <begin position="794"/>
        <end position="912"/>
    </location>
</feature>
<dbReference type="GO" id="GO:0045943">
    <property type="term" value="P:positive regulation of transcription by RNA polymerase I"/>
    <property type="evidence" value="ECO:0007669"/>
    <property type="project" value="InterPro"/>
</dbReference>
<dbReference type="InterPro" id="IPR057644">
    <property type="entry name" value="Beta-prop_WDR75_2nd"/>
</dbReference>
<reference evidence="12" key="1">
    <citation type="submission" date="2025-08" db="UniProtKB">
        <authorList>
            <consortium name="RefSeq"/>
        </authorList>
    </citation>
    <scope>IDENTIFICATION</scope>
    <source>
        <strain evidence="12">15112-1751.03</strain>
        <tissue evidence="12">Whole Adult</tissue>
    </source>
</reference>
<dbReference type="GO" id="GO:0003723">
    <property type="term" value="F:RNA binding"/>
    <property type="evidence" value="ECO:0007669"/>
    <property type="project" value="InterPro"/>
</dbReference>
<dbReference type="InterPro" id="IPR001680">
    <property type="entry name" value="WD40_rpt"/>
</dbReference>
<dbReference type="PANTHER" id="PTHR44215">
    <property type="entry name" value="WD REPEAT-CONTAINING PROTEIN 75"/>
    <property type="match status" value="1"/>
</dbReference>
<evidence type="ECO:0000256" key="3">
    <source>
        <dbReference type="ARBA" id="ARBA00022552"/>
    </source>
</evidence>
<dbReference type="SMART" id="SM00320">
    <property type="entry name" value="WD40"/>
    <property type="match status" value="8"/>
</dbReference>
<sequence length="1101" mass="124549">MNFDDEDRLELQHLAGGSIVEHAPVFSEQGRFIFVRCNQKVQVFVTSTGELTRELDDATSPLISLELDVKHPDLLLGCTSSGQLLRWHWRTGVVQKEVRLNLDSDYSEVVTCNLLNLYKGGDTACAFVTAKHNSANTMKWFVFNTNTGAQIDVNCSLRLKTQTPVVDVSKGAFKYIAIAQFMSVHFVQYETWQCFSFKNRMPLTCIRLSPFEQMAAIGTQYGQVLIWRQFDNPESLQRTVHHWHSSAVSCIAFTPTGMSFYSGGLERVLVKWSLTSTQERSFLPRMSSVLKHIVISDGNEKLLVCTADNALQFVDPNEMKLLSTLQHFTYALSDNGDNGLFPIGLCLNPRTNSLVLNGRIGQLQFYSAYTKSLLYNLRVVEGNVQSAEPRTIIYNTCVTRAAFNINWMATGEVYNDQQNFPELQLKFWQYQEKLQTYKLNTNIELPHQDGFVAIVFSNQFQVDNLRCASAGKDNVIKLWTLTDSENIYKRSVMWTCEAQASYKQQRLESICFSQDGSLLAAGYGHTLVLFDARTLRLLHALSTSAGYDGVVSKAQVRLSHTAINGTRTELVQQRQQLWGLLQTLLNSNDKKLVQQAQQLMASPSSSNQSQRQSSATQEPSKQEIYKHIMQMAELGLHQKLQLLRHFDIECYVSTAFQKSLKAHLQMCGVEPQSANERVRTLNERLHRLQPRQRFKAKVRLLQLKKRRQNYELDRHEILPLFSMLQLDETTKPAEKVKRINNSGKLDKKSYKSMKLLKSTKSAKADKSADLPYLNPFKKGSMKAKESGEKLAPLQGSAQISHVQFGSGAQAHLVAVCTETRVLIWNLMTLRLQAGLKLSVRQLAFDPLTNLIAAVTRNNELHVFQPNVPLPIYQRSNLPQLHGLVWLPRRQPKQSSINVDWQAQSTLHMLTNEKEIVYLALPGQTITDDAPAPISFAQPADEQLLQYATFGAFVARQKNAENTEIAQRKGPLIVGRGVHSSVNALVNLSAHTMPAMSLICGEFIKSLLTPGERDEPNEINELPLSNGKLNGNGYTESQDEDEDEEEEADLKQEDYKETKTELRKVLLDQNSALEKINNKEVEQQTLDARLQRVAKHDVILEF</sequence>
<dbReference type="OrthoDB" id="4096at2759"/>
<name>A0A6P8W3V0_DROAB</name>
<dbReference type="AlphaFoldDB" id="A0A6P8W3V0"/>
<dbReference type="RefSeq" id="XP_034098174.2">
    <property type="nucleotide sequence ID" value="XM_034242283.2"/>
</dbReference>
<dbReference type="GO" id="GO:0032040">
    <property type="term" value="C:small-subunit processome"/>
    <property type="evidence" value="ECO:0007669"/>
    <property type="project" value="InterPro"/>
</dbReference>
<evidence type="ECO:0000256" key="4">
    <source>
        <dbReference type="ARBA" id="ARBA00022574"/>
    </source>
</evidence>
<dbReference type="Pfam" id="PF23869">
    <property type="entry name" value="Beta-prop_WDR75_1st"/>
    <property type="match status" value="1"/>
</dbReference>
<evidence type="ECO:0000256" key="5">
    <source>
        <dbReference type="ARBA" id="ARBA00022737"/>
    </source>
</evidence>
<keyword evidence="3" id="KW-0698">rRNA processing</keyword>
<dbReference type="SUPFAM" id="SSF50969">
    <property type="entry name" value="YVTN repeat-like/Quinoprotein amine dehydrogenase"/>
    <property type="match status" value="1"/>
</dbReference>
<protein>
    <submittedName>
        <fullName evidence="12">WD repeat-containing protein 75</fullName>
    </submittedName>
</protein>
<dbReference type="InterPro" id="IPR015943">
    <property type="entry name" value="WD40/YVTN_repeat-like_dom_sf"/>
</dbReference>
<evidence type="ECO:0000256" key="6">
    <source>
        <dbReference type="ARBA" id="ARBA00023163"/>
    </source>
</evidence>
<evidence type="ECO:0000256" key="7">
    <source>
        <dbReference type="ARBA" id="ARBA00023242"/>
    </source>
</evidence>
<keyword evidence="11" id="KW-1185">Reference proteome</keyword>
<keyword evidence="4 8" id="KW-0853">WD repeat</keyword>
<keyword evidence="2" id="KW-0690">Ribosome biogenesis</keyword>
<keyword evidence="5" id="KW-0677">Repeat</keyword>
<accession>A0A6P8W3V0</accession>
<feature type="repeat" description="WD" evidence="8">
    <location>
        <begin position="241"/>
        <end position="282"/>
    </location>
</feature>
<evidence type="ECO:0000259" key="10">
    <source>
        <dbReference type="Pfam" id="PF23769"/>
    </source>
</evidence>
<organism evidence="11 12">
    <name type="scientific">Drosophila albomicans</name>
    <name type="common">Fruit fly</name>
    <dbReference type="NCBI Taxonomy" id="7291"/>
    <lineage>
        <taxon>Eukaryota</taxon>
        <taxon>Metazoa</taxon>
        <taxon>Ecdysozoa</taxon>
        <taxon>Arthropoda</taxon>
        <taxon>Hexapoda</taxon>
        <taxon>Insecta</taxon>
        <taxon>Pterygota</taxon>
        <taxon>Neoptera</taxon>
        <taxon>Endopterygota</taxon>
        <taxon>Diptera</taxon>
        <taxon>Brachycera</taxon>
        <taxon>Muscomorpha</taxon>
        <taxon>Ephydroidea</taxon>
        <taxon>Drosophilidae</taxon>
        <taxon>Drosophila</taxon>
    </lineage>
</organism>
<evidence type="ECO:0000256" key="8">
    <source>
        <dbReference type="PROSITE-ProRule" id="PRU00221"/>
    </source>
</evidence>
<dbReference type="Proteomes" id="UP000515160">
    <property type="component" value="Chromosome 2L"/>
</dbReference>
<dbReference type="InterPro" id="IPR036322">
    <property type="entry name" value="WD40_repeat_dom_sf"/>
</dbReference>
<dbReference type="PROSITE" id="PS50082">
    <property type="entry name" value="WD_REPEATS_2"/>
    <property type="match status" value="1"/>
</dbReference>
<dbReference type="Pfam" id="PF23769">
    <property type="entry name" value="Beta-prop_WDR75_2nd"/>
    <property type="match status" value="2"/>
</dbReference>